<dbReference type="Pfam" id="PF03033">
    <property type="entry name" value="Glyco_transf_28"/>
    <property type="match status" value="1"/>
</dbReference>
<dbReference type="AlphaFoldDB" id="A0A9W8R0S3"/>
<evidence type="ECO:0000256" key="1">
    <source>
        <dbReference type="ARBA" id="ARBA00022679"/>
    </source>
</evidence>
<evidence type="ECO:0008006" key="7">
    <source>
        <dbReference type="Google" id="ProtNLM"/>
    </source>
</evidence>
<dbReference type="OrthoDB" id="5835829at2759"/>
<dbReference type="InterPro" id="IPR004276">
    <property type="entry name" value="GlycoTrans_28_N"/>
</dbReference>
<dbReference type="InterPro" id="IPR002213">
    <property type="entry name" value="UDP_glucos_trans"/>
</dbReference>
<evidence type="ECO:0000256" key="2">
    <source>
        <dbReference type="SAM" id="MobiDB-lite"/>
    </source>
</evidence>
<evidence type="ECO:0000313" key="5">
    <source>
        <dbReference type="EMBL" id="KAJ4184483.1"/>
    </source>
</evidence>
<dbReference type="SUPFAM" id="SSF53756">
    <property type="entry name" value="UDP-Glycosyltransferase/glycogen phosphorylase"/>
    <property type="match status" value="1"/>
</dbReference>
<dbReference type="InterPro" id="IPR050426">
    <property type="entry name" value="Glycosyltransferase_28"/>
</dbReference>
<keyword evidence="1" id="KW-0808">Transferase</keyword>
<reference evidence="5" key="1">
    <citation type="submission" date="2022-09" db="EMBL/GenBank/DDBJ databases">
        <title>Fusarium specimens isolated from Avocado Roots.</title>
        <authorList>
            <person name="Stajich J."/>
            <person name="Roper C."/>
            <person name="Heimlech-Rivalta G."/>
        </authorList>
    </citation>
    <scope>NUCLEOTIDE SEQUENCE</scope>
    <source>
        <strain evidence="5">A02</strain>
    </source>
</reference>
<accession>A0A9W8R0S3</accession>
<dbReference type="InterPro" id="IPR010610">
    <property type="entry name" value="EryCIII-like_C"/>
</dbReference>
<dbReference type="Pfam" id="PF06722">
    <property type="entry name" value="EryCIII-like_C"/>
    <property type="match status" value="1"/>
</dbReference>
<feature type="region of interest" description="Disordered" evidence="2">
    <location>
        <begin position="1"/>
        <end position="45"/>
    </location>
</feature>
<dbReference type="CDD" id="cd03784">
    <property type="entry name" value="GT1_Gtf-like"/>
    <property type="match status" value="1"/>
</dbReference>
<dbReference type="Proteomes" id="UP001152087">
    <property type="component" value="Unassembled WGS sequence"/>
</dbReference>
<dbReference type="FunFam" id="3.40.50.2000:FF:000268">
    <property type="entry name" value="Glycosyltransferase family 1 protein"/>
    <property type="match status" value="1"/>
</dbReference>
<dbReference type="GO" id="GO:0005975">
    <property type="term" value="P:carbohydrate metabolic process"/>
    <property type="evidence" value="ECO:0007669"/>
    <property type="project" value="InterPro"/>
</dbReference>
<gene>
    <name evidence="5" type="ORF">NW755_008941</name>
</gene>
<comment type="caution">
    <text evidence="5">The sequence shown here is derived from an EMBL/GenBank/DDBJ whole genome shotgun (WGS) entry which is preliminary data.</text>
</comment>
<dbReference type="GO" id="GO:0016906">
    <property type="term" value="F:sterol 3-beta-glucosyltransferase activity"/>
    <property type="evidence" value="ECO:0007669"/>
    <property type="project" value="UniProtKB-ARBA"/>
</dbReference>
<evidence type="ECO:0000259" key="3">
    <source>
        <dbReference type="Pfam" id="PF03033"/>
    </source>
</evidence>
<evidence type="ECO:0000259" key="4">
    <source>
        <dbReference type="Pfam" id="PF06722"/>
    </source>
</evidence>
<feature type="domain" description="Erythromycin biosynthesis protein CIII-like C-terminal" evidence="4">
    <location>
        <begin position="365"/>
        <end position="450"/>
    </location>
</feature>
<organism evidence="5 6">
    <name type="scientific">Fusarium falciforme</name>
    <dbReference type="NCBI Taxonomy" id="195108"/>
    <lineage>
        <taxon>Eukaryota</taxon>
        <taxon>Fungi</taxon>
        <taxon>Dikarya</taxon>
        <taxon>Ascomycota</taxon>
        <taxon>Pezizomycotina</taxon>
        <taxon>Sordariomycetes</taxon>
        <taxon>Hypocreomycetidae</taxon>
        <taxon>Hypocreales</taxon>
        <taxon>Nectriaceae</taxon>
        <taxon>Fusarium</taxon>
        <taxon>Fusarium solani species complex</taxon>
    </lineage>
</organism>
<feature type="compositionally biased region" description="Pro residues" evidence="2">
    <location>
        <begin position="32"/>
        <end position="45"/>
    </location>
</feature>
<dbReference type="FunFam" id="3.40.50.2000:FF:000009">
    <property type="entry name" value="Sterol 3-beta-glucosyltransferase UGT80A2"/>
    <property type="match status" value="1"/>
</dbReference>
<dbReference type="Gene3D" id="3.40.50.2000">
    <property type="entry name" value="Glycogen Phosphorylase B"/>
    <property type="match status" value="2"/>
</dbReference>
<dbReference type="EMBL" id="JAOQAV010000026">
    <property type="protein sequence ID" value="KAJ4184483.1"/>
    <property type="molecule type" value="Genomic_DNA"/>
</dbReference>
<proteinExistence type="predicted"/>
<protein>
    <recommendedName>
        <fullName evidence="7">Glycosyltransferase family 28 N-terminal domain-containing protein</fullName>
    </recommendedName>
</protein>
<dbReference type="PANTHER" id="PTHR48050">
    <property type="entry name" value="STEROL 3-BETA-GLUCOSYLTRANSFERASE"/>
    <property type="match status" value="1"/>
</dbReference>
<dbReference type="PANTHER" id="PTHR48050:SF13">
    <property type="entry name" value="STEROL 3-BETA-GLUCOSYLTRANSFERASE UGT80A2"/>
    <property type="match status" value="1"/>
</dbReference>
<name>A0A9W8R0S3_9HYPO</name>
<evidence type="ECO:0000313" key="6">
    <source>
        <dbReference type="Proteomes" id="UP001152087"/>
    </source>
</evidence>
<keyword evidence="6" id="KW-1185">Reference proteome</keyword>
<feature type="domain" description="Glycosyltransferase family 28 N-terminal" evidence="3">
    <location>
        <begin position="50"/>
        <end position="203"/>
    </location>
</feature>
<sequence length="624" mass="67805">MAPNKRMSYRADMDAPTLHQQHDPHPDASPWSRPPPPCLGHDQGPPPMNIVIQIVGSRGDVQPFVALGKALLAYGHRVRIATHETFASFVQDNDLEFFCIGGDPAELMASMVKKPGLRPESNALAAIEASKRRRVIEEMMSGCWMSCIDVGDGLKTTIDGQRPFVADAIIANPPSFAHIHIAERLGIPLHLMFTMPWSPTTTFPHPMANIQQHAVTDAASAKYMSYTMADLMTWKGLGNVINRFRTEVLELDPISPTSAPGLLERLRVPYTYCWSPALIPKPGDWGDNIDVSGFFFLDLASPFTPPADLDTFLRAGPPPVYIGFGSIIVHNPGELTKTFFEAVRLAGVRALVSKGWGGIGEDDQAPEGVFILGDVPHDWLFSRVSAVCHHGGAGTCSASIKAGRPTAVVPFFGDQPFWGAMVSQAGAGPEPIPYADLTAEKLAAAIRYCLLPETQARAQELGYKVRGEAGTAEGCKSFHRQLQSRDLACDAAPERCAAWKVKRTVVKLSPFAAAVLVRTGELKYSDLKLYISAEYNTEEQQEPSNSHAAEVSEGFRSPTLEPVSGISGIPAYSLPSINPHLRALFSSGVSDDIVESRIQQGEDDLKSSSDSDQQAVLARWRSLQ</sequence>